<protein>
    <submittedName>
        <fullName evidence="3">MerR family transcriptional regulator</fullName>
    </submittedName>
</protein>
<dbReference type="Gene3D" id="3.10.150.10">
    <property type="entry name" value="DNA Polymerase III, subunit A, domain 2"/>
    <property type="match status" value="2"/>
</dbReference>
<dbReference type="SUPFAM" id="SSF46955">
    <property type="entry name" value="Putative DNA-binding domain"/>
    <property type="match status" value="1"/>
</dbReference>
<dbReference type="PANTHER" id="PTHR30204">
    <property type="entry name" value="REDOX-CYCLING DRUG-SENSING TRANSCRIPTIONAL ACTIVATOR SOXR"/>
    <property type="match status" value="1"/>
</dbReference>
<dbReference type="RefSeq" id="WP_345393249.1">
    <property type="nucleotide sequence ID" value="NZ_BAABHG010000005.1"/>
</dbReference>
<dbReference type="InterPro" id="IPR047057">
    <property type="entry name" value="MerR_fam"/>
</dbReference>
<dbReference type="Pfam" id="PF13411">
    <property type="entry name" value="MerR_1"/>
    <property type="match status" value="1"/>
</dbReference>
<name>A0ABW5GPW0_9PSEU</name>
<dbReference type="InterPro" id="IPR000551">
    <property type="entry name" value="MerR-type_HTH_dom"/>
</dbReference>
<dbReference type="PROSITE" id="PS00552">
    <property type="entry name" value="HTH_MERR_1"/>
    <property type="match status" value="1"/>
</dbReference>
<evidence type="ECO:0000313" key="4">
    <source>
        <dbReference type="Proteomes" id="UP001597419"/>
    </source>
</evidence>
<organism evidence="3 4">
    <name type="scientific">Amycolatopsis samaneae</name>
    <dbReference type="NCBI Taxonomy" id="664691"/>
    <lineage>
        <taxon>Bacteria</taxon>
        <taxon>Bacillati</taxon>
        <taxon>Actinomycetota</taxon>
        <taxon>Actinomycetes</taxon>
        <taxon>Pseudonocardiales</taxon>
        <taxon>Pseudonocardiaceae</taxon>
        <taxon>Amycolatopsis</taxon>
    </lineage>
</organism>
<dbReference type="PANTHER" id="PTHR30204:SF97">
    <property type="entry name" value="MERR FAMILY REGULATORY PROTEIN"/>
    <property type="match status" value="1"/>
</dbReference>
<dbReference type="PROSITE" id="PS50937">
    <property type="entry name" value="HTH_MERR_2"/>
    <property type="match status" value="1"/>
</dbReference>
<evidence type="ECO:0000313" key="3">
    <source>
        <dbReference type="EMBL" id="MFD2462812.1"/>
    </source>
</evidence>
<keyword evidence="4" id="KW-1185">Reference proteome</keyword>
<dbReference type="InterPro" id="IPR046938">
    <property type="entry name" value="DNA_clamp_sf"/>
</dbReference>
<dbReference type="Proteomes" id="UP001597419">
    <property type="component" value="Unassembled WGS sequence"/>
</dbReference>
<dbReference type="InterPro" id="IPR022637">
    <property type="entry name" value="DNA_polIII_beta_cen"/>
</dbReference>
<keyword evidence="1" id="KW-0238">DNA-binding</keyword>
<dbReference type="Pfam" id="PF02767">
    <property type="entry name" value="DNA_pol3_beta_2"/>
    <property type="match status" value="1"/>
</dbReference>
<gene>
    <name evidence="3" type="ORF">ACFSYJ_29665</name>
</gene>
<evidence type="ECO:0000259" key="2">
    <source>
        <dbReference type="PROSITE" id="PS50937"/>
    </source>
</evidence>
<dbReference type="InterPro" id="IPR009061">
    <property type="entry name" value="DNA-bd_dom_put_sf"/>
</dbReference>
<comment type="caution">
    <text evidence="3">The sequence shown here is derived from an EMBL/GenBank/DDBJ whole genome shotgun (WGS) entry which is preliminary data.</text>
</comment>
<dbReference type="EMBL" id="JBHUKU010000020">
    <property type="protein sequence ID" value="MFD2462812.1"/>
    <property type="molecule type" value="Genomic_DNA"/>
</dbReference>
<feature type="domain" description="HTH merR-type" evidence="2">
    <location>
        <begin position="6"/>
        <end position="76"/>
    </location>
</feature>
<proteinExistence type="predicted"/>
<dbReference type="SUPFAM" id="SSF55979">
    <property type="entry name" value="DNA clamp"/>
    <property type="match status" value="2"/>
</dbReference>
<evidence type="ECO:0000256" key="1">
    <source>
        <dbReference type="ARBA" id="ARBA00023125"/>
    </source>
</evidence>
<dbReference type="SMART" id="SM00422">
    <property type="entry name" value="HTH_MERR"/>
    <property type="match status" value="1"/>
</dbReference>
<accession>A0ABW5GPW0</accession>
<reference evidence="4" key="1">
    <citation type="journal article" date="2019" name="Int. J. Syst. Evol. Microbiol.">
        <title>The Global Catalogue of Microorganisms (GCM) 10K type strain sequencing project: providing services to taxonomists for standard genome sequencing and annotation.</title>
        <authorList>
            <consortium name="The Broad Institute Genomics Platform"/>
            <consortium name="The Broad Institute Genome Sequencing Center for Infectious Disease"/>
            <person name="Wu L."/>
            <person name="Ma J."/>
        </authorList>
    </citation>
    <scope>NUCLEOTIDE SEQUENCE [LARGE SCALE GENOMIC DNA]</scope>
    <source>
        <strain evidence="4">CGMCC 4.7643</strain>
    </source>
</reference>
<sequence>MTDPELMSIGAFAKLAGLTASALRFYDDAGLLRPEQVAPLTGYRFYSASQVARAAQLRRLREIGMPLPAIGEFFTAGAEEAARLIDEQVARVTTEAAGVRQAAETLKASLGQEPRRTICVLPGPVLAAAVDQVLATTVHDPDAPVLSGVRLETDTGSVALTATDRYRLATRTLVPAEPAAGSWAGTLAGDDLRAMTSRLRRSRTVTIEAGERTLGIRTAGGTVLHCRLLTEDFPDHRLLLDSLPAVTHRVTAGKRQIVRALERWAPERAGLRVSGGRPSLLLPDQDEMALDGSATGPGLTIWFELTTLYPALSHAIGGDVLLDLRGPDQPATVRSADDGDLTTLVMPCRTPES</sequence>
<dbReference type="Gene3D" id="1.10.1660.10">
    <property type="match status" value="1"/>
</dbReference>